<dbReference type="Proteomes" id="UP000013057">
    <property type="component" value="Unassembled WGS sequence"/>
</dbReference>
<accession>R4FZA6</accession>
<name>R4FZA6_9BACL</name>
<dbReference type="EMBL" id="BARH01000003">
    <property type="protein sequence ID" value="GAC89938.1"/>
    <property type="molecule type" value="Genomic_DNA"/>
</dbReference>
<evidence type="ECO:0000313" key="1">
    <source>
        <dbReference type="EMBL" id="GAC89938.1"/>
    </source>
</evidence>
<organism evidence="1 2">
    <name type="scientific">Anoxybacillus flavithermus NBRC 109594</name>
    <dbReference type="NCBI Taxonomy" id="1315967"/>
    <lineage>
        <taxon>Bacteria</taxon>
        <taxon>Bacillati</taxon>
        <taxon>Bacillota</taxon>
        <taxon>Bacilli</taxon>
        <taxon>Bacillales</taxon>
        <taxon>Anoxybacillaceae</taxon>
        <taxon>Anoxybacillus</taxon>
    </lineage>
</organism>
<comment type="caution">
    <text evidence="1">The sequence shown here is derived from an EMBL/GenBank/DDBJ whole genome shotgun (WGS) entry which is preliminary data.</text>
</comment>
<sequence length="38" mass="4434">MSLQRVRTTGEKIAIVILFVNVYKNKVLTVLLTFTRMH</sequence>
<protein>
    <recommendedName>
        <fullName evidence="3">Transposase</fullName>
    </recommendedName>
</protein>
<evidence type="ECO:0008006" key="3">
    <source>
        <dbReference type="Google" id="ProtNLM"/>
    </source>
</evidence>
<proteinExistence type="predicted"/>
<evidence type="ECO:0000313" key="2">
    <source>
        <dbReference type="Proteomes" id="UP000013057"/>
    </source>
</evidence>
<reference evidence="2" key="1">
    <citation type="journal article" date="2013" name="Genome">
        <title>Draft Genome Sequence of a Thermophilic Member of the Bacillaceae, Anoxybacillus flavithermus Strain Kn10, Isolated from the Kan-nawa Hot Spring in Japan.</title>
        <authorList>
            <person name="Matsutani M."/>
            <person name="Shirakihara Y."/>
            <person name="Imada K."/>
            <person name="Yakushi T."/>
            <person name="Matsushita K."/>
        </authorList>
    </citation>
    <scope>NUCLEOTIDE SEQUENCE [LARGE SCALE GENOMIC DNA]</scope>
    <source>
        <strain evidence="2">NBRC 109594</strain>
    </source>
</reference>
<dbReference type="AlphaFoldDB" id="R4FZA6"/>
<gene>
    <name evidence="1" type="ORF">KN10_0374</name>
</gene>